<feature type="DNA-binding region" description="Homeobox" evidence="7">
    <location>
        <begin position="115"/>
        <end position="174"/>
    </location>
</feature>
<evidence type="ECO:0000256" key="3">
    <source>
        <dbReference type="ARBA" id="ARBA00022473"/>
    </source>
</evidence>
<evidence type="ECO:0000313" key="11">
    <source>
        <dbReference type="EMBL" id="CAB1418243.1"/>
    </source>
</evidence>
<feature type="domain" description="Homeobox" evidence="10">
    <location>
        <begin position="113"/>
        <end position="173"/>
    </location>
</feature>
<keyword evidence="3" id="KW-0217">Developmental protein</keyword>
<dbReference type="EMBL" id="CADEAL010000313">
    <property type="protein sequence ID" value="CAB1418243.1"/>
    <property type="molecule type" value="Genomic_DNA"/>
</dbReference>
<sequence length="377" mass="41458">MLHARTRVPVGLIGTLTGLRGSHRHLLAVLPLIVPRRLAGTYCSFSLCFNPREETKMAFGLDFTCTNASEMHSFYPGHYWPDSGLDANNIDEDYAQDPKRVCHEVAHRPCSETQRRRKRTTFSKAQVSELERAFSVTHYPDIKMKESLASVTRLPESKIQVWFQNRRARYFKSKKPSREVPTGPSGPGTFRPHFTHIPAPIASLPPAFSPTPSLPSPPGYHAQSSPSLPSPPGYPAPSLPQSTRLSTIPGSPAMSLRAPTSPVAADQVPQDHYYQTPDFTDSSLFAFPHGGVGEWDFTQETFLGGAQGSQPAGSRCGAAAPPRPRQSVQDPRLHHRRSSCSTEQAPDDLSDLCLQDLGDFNLSDLEISAAMIDYLLG</sequence>
<proteinExistence type="inferred from homology"/>
<reference evidence="11" key="1">
    <citation type="submission" date="2020-03" db="EMBL/GenBank/DDBJ databases">
        <authorList>
            <person name="Weist P."/>
        </authorList>
    </citation>
    <scope>NUCLEOTIDE SEQUENCE</scope>
</reference>
<organism evidence="11 12">
    <name type="scientific">Pleuronectes platessa</name>
    <name type="common">European plaice</name>
    <dbReference type="NCBI Taxonomy" id="8262"/>
    <lineage>
        <taxon>Eukaryota</taxon>
        <taxon>Metazoa</taxon>
        <taxon>Chordata</taxon>
        <taxon>Craniata</taxon>
        <taxon>Vertebrata</taxon>
        <taxon>Euteleostomi</taxon>
        <taxon>Actinopterygii</taxon>
        <taxon>Neopterygii</taxon>
        <taxon>Teleostei</taxon>
        <taxon>Neoteleostei</taxon>
        <taxon>Acanthomorphata</taxon>
        <taxon>Carangaria</taxon>
        <taxon>Pleuronectiformes</taxon>
        <taxon>Pleuronectoidei</taxon>
        <taxon>Pleuronectidae</taxon>
        <taxon>Pleuronectes</taxon>
    </lineage>
</organism>
<dbReference type="InterPro" id="IPR001356">
    <property type="entry name" value="HD"/>
</dbReference>
<evidence type="ECO:0000256" key="6">
    <source>
        <dbReference type="ARBA" id="ARBA00023242"/>
    </source>
</evidence>
<evidence type="ECO:0000313" key="12">
    <source>
        <dbReference type="Proteomes" id="UP001153269"/>
    </source>
</evidence>
<accession>A0A9N7TV46</accession>
<evidence type="ECO:0000256" key="9">
    <source>
        <dbReference type="SAM" id="MobiDB-lite"/>
    </source>
</evidence>
<dbReference type="GO" id="GO:0000977">
    <property type="term" value="F:RNA polymerase II transcription regulatory region sequence-specific DNA binding"/>
    <property type="evidence" value="ECO:0007669"/>
    <property type="project" value="TreeGrafter"/>
</dbReference>
<comment type="similarity">
    <text evidence="2">Belongs to the paired homeobox family.</text>
</comment>
<evidence type="ECO:0000256" key="5">
    <source>
        <dbReference type="ARBA" id="ARBA00023155"/>
    </source>
</evidence>
<feature type="compositionally biased region" description="Pro residues" evidence="9">
    <location>
        <begin position="228"/>
        <end position="238"/>
    </location>
</feature>
<dbReference type="Proteomes" id="UP001153269">
    <property type="component" value="Unassembled WGS sequence"/>
</dbReference>
<dbReference type="InterPro" id="IPR050649">
    <property type="entry name" value="Paired_Homeobox_TFs"/>
</dbReference>
<dbReference type="PANTHER" id="PTHR24329">
    <property type="entry name" value="HOMEOBOX PROTEIN ARISTALESS"/>
    <property type="match status" value="1"/>
</dbReference>
<dbReference type="Pfam" id="PF00046">
    <property type="entry name" value="Homeodomain"/>
    <property type="match status" value="1"/>
</dbReference>
<evidence type="ECO:0000256" key="7">
    <source>
        <dbReference type="PROSITE-ProRule" id="PRU00108"/>
    </source>
</evidence>
<keyword evidence="5 7" id="KW-0371">Homeobox</keyword>
<evidence type="ECO:0000256" key="8">
    <source>
        <dbReference type="RuleBase" id="RU000682"/>
    </source>
</evidence>
<dbReference type="GO" id="GO:0000981">
    <property type="term" value="F:DNA-binding transcription factor activity, RNA polymerase II-specific"/>
    <property type="evidence" value="ECO:0007669"/>
    <property type="project" value="TreeGrafter"/>
</dbReference>
<evidence type="ECO:0000259" key="10">
    <source>
        <dbReference type="PROSITE" id="PS50071"/>
    </source>
</evidence>
<evidence type="ECO:0000256" key="2">
    <source>
        <dbReference type="ARBA" id="ARBA00005733"/>
    </source>
</evidence>
<keyword evidence="6 7" id="KW-0539">Nucleus</keyword>
<keyword evidence="4 7" id="KW-0238">DNA-binding</keyword>
<dbReference type="PANTHER" id="PTHR24329:SF543">
    <property type="entry name" value="FI01017P-RELATED"/>
    <property type="match status" value="1"/>
</dbReference>
<dbReference type="SUPFAM" id="SSF46689">
    <property type="entry name" value="Homeodomain-like"/>
    <property type="match status" value="1"/>
</dbReference>
<feature type="region of interest" description="Disordered" evidence="9">
    <location>
        <begin position="173"/>
        <end position="264"/>
    </location>
</feature>
<feature type="region of interest" description="Disordered" evidence="9">
    <location>
        <begin position="304"/>
        <end position="346"/>
    </location>
</feature>
<dbReference type="FunFam" id="1.10.10.60:FF:000312">
    <property type="entry name" value="Mix-type homeobox gene 1"/>
    <property type="match status" value="1"/>
</dbReference>
<dbReference type="PROSITE" id="PS50071">
    <property type="entry name" value="HOMEOBOX_2"/>
    <property type="match status" value="1"/>
</dbReference>
<feature type="compositionally biased region" description="Pro residues" evidence="9">
    <location>
        <begin position="207"/>
        <end position="218"/>
    </location>
</feature>
<dbReference type="CDD" id="cd00086">
    <property type="entry name" value="homeodomain"/>
    <property type="match status" value="1"/>
</dbReference>
<dbReference type="InterPro" id="IPR009057">
    <property type="entry name" value="Homeodomain-like_sf"/>
</dbReference>
<evidence type="ECO:0000256" key="4">
    <source>
        <dbReference type="ARBA" id="ARBA00023125"/>
    </source>
</evidence>
<dbReference type="SMART" id="SM00389">
    <property type="entry name" value="HOX"/>
    <property type="match status" value="1"/>
</dbReference>
<keyword evidence="12" id="KW-1185">Reference proteome</keyword>
<evidence type="ECO:0000256" key="1">
    <source>
        <dbReference type="ARBA" id="ARBA00004123"/>
    </source>
</evidence>
<dbReference type="AlphaFoldDB" id="A0A9N7TV46"/>
<dbReference type="Gene3D" id="1.10.10.60">
    <property type="entry name" value="Homeodomain-like"/>
    <property type="match status" value="1"/>
</dbReference>
<comment type="subcellular location">
    <subcellularLocation>
        <location evidence="1 7 8">Nucleus</location>
    </subcellularLocation>
</comment>
<protein>
    <recommendedName>
        <fullName evidence="10">Homeobox domain-containing protein</fullName>
    </recommendedName>
</protein>
<comment type="caution">
    <text evidence="11">The sequence shown here is derived from an EMBL/GenBank/DDBJ whole genome shotgun (WGS) entry which is preliminary data.</text>
</comment>
<gene>
    <name evidence="11" type="ORF">PLEPLA_LOCUS6066</name>
</gene>
<name>A0A9N7TV46_PLEPL</name>
<dbReference type="GO" id="GO:0005634">
    <property type="term" value="C:nucleus"/>
    <property type="evidence" value="ECO:0007669"/>
    <property type="project" value="UniProtKB-SubCell"/>
</dbReference>